<keyword evidence="3" id="KW-1185">Reference proteome</keyword>
<reference evidence="2 3" key="1">
    <citation type="submission" date="2024-01" db="EMBL/GenBank/DDBJ databases">
        <title>The genome of the rayed Mediterranean limpet Patella caerulea (Linnaeus, 1758).</title>
        <authorList>
            <person name="Anh-Thu Weber A."/>
            <person name="Halstead-Nussloch G."/>
        </authorList>
    </citation>
    <scope>NUCLEOTIDE SEQUENCE [LARGE SCALE GENOMIC DNA]</scope>
    <source>
        <strain evidence="2">AATW-2023a</strain>
        <tissue evidence="2">Whole specimen</tissue>
    </source>
</reference>
<dbReference type="CDD" id="cd22343">
    <property type="entry name" value="PDDEXK_lambda_exonuclease-like"/>
    <property type="match status" value="1"/>
</dbReference>
<dbReference type="SUPFAM" id="SSF52980">
    <property type="entry name" value="Restriction endonuclease-like"/>
    <property type="match status" value="1"/>
</dbReference>
<dbReference type="InterPro" id="IPR011335">
    <property type="entry name" value="Restrct_endonuc-II-like"/>
</dbReference>
<dbReference type="Proteomes" id="UP001347796">
    <property type="component" value="Unassembled WGS sequence"/>
</dbReference>
<dbReference type="PANTHER" id="PTHR46609">
    <property type="entry name" value="EXONUCLEASE, PHAGE-TYPE/RECB, C-TERMINAL DOMAIN-CONTAINING PROTEIN"/>
    <property type="match status" value="1"/>
</dbReference>
<evidence type="ECO:0000313" key="3">
    <source>
        <dbReference type="Proteomes" id="UP001347796"/>
    </source>
</evidence>
<name>A0AAN8JSC1_PATCE</name>
<comment type="caution">
    <text evidence="2">The sequence shown here is derived from an EMBL/GenBank/DDBJ whole genome shotgun (WGS) entry which is preliminary data.</text>
</comment>
<dbReference type="PANTHER" id="PTHR46609:SF8">
    <property type="entry name" value="YQAJ VIRAL RECOMBINASE DOMAIN-CONTAINING PROTEIN"/>
    <property type="match status" value="1"/>
</dbReference>
<dbReference type="Pfam" id="PF09588">
    <property type="entry name" value="YqaJ"/>
    <property type="match status" value="1"/>
</dbReference>
<gene>
    <name evidence="2" type="ORF">SNE40_008659</name>
</gene>
<dbReference type="GO" id="GO:0006281">
    <property type="term" value="P:DNA repair"/>
    <property type="evidence" value="ECO:0007669"/>
    <property type="project" value="UniProtKB-ARBA"/>
</dbReference>
<evidence type="ECO:0000313" key="2">
    <source>
        <dbReference type="EMBL" id="KAK6180650.1"/>
    </source>
</evidence>
<dbReference type="EMBL" id="JAZGQO010000007">
    <property type="protein sequence ID" value="KAK6180650.1"/>
    <property type="molecule type" value="Genomic_DNA"/>
</dbReference>
<dbReference type="Gene3D" id="3.90.320.10">
    <property type="match status" value="1"/>
</dbReference>
<dbReference type="AlphaFoldDB" id="A0AAN8JSC1"/>
<dbReference type="InterPro" id="IPR019080">
    <property type="entry name" value="YqaJ_viral_recombinase"/>
</dbReference>
<sequence length="252" mass="29164">MAFSQYGGVDQSSIGAAICRKLQVNRREQEEIERATRGQTYSRRWFKERQGRITASKAYRILQGDSPYDIVQDVMATSYPNRDAASLHGSEHEPHAVKKYLDYKNQKGDVFTFSECGLMVDLEHGELAATPDGLVAERYGGKGVLEVKCPYGIRDMTPFEAIITKQGSPHFPLEMRGNRPHLKTDHRAYYQVQMEMAITGCQWCDFVLYTNLQSSVVVVRVNFDQLFWNRLRERALDFHNRYVIPELIRRRF</sequence>
<accession>A0AAN8JSC1</accession>
<feature type="domain" description="YqaJ viral recombinase" evidence="1">
    <location>
        <begin position="45"/>
        <end position="202"/>
    </location>
</feature>
<organism evidence="2 3">
    <name type="scientific">Patella caerulea</name>
    <name type="common">Rayed Mediterranean limpet</name>
    <dbReference type="NCBI Taxonomy" id="87958"/>
    <lineage>
        <taxon>Eukaryota</taxon>
        <taxon>Metazoa</taxon>
        <taxon>Spiralia</taxon>
        <taxon>Lophotrochozoa</taxon>
        <taxon>Mollusca</taxon>
        <taxon>Gastropoda</taxon>
        <taxon>Patellogastropoda</taxon>
        <taxon>Patelloidea</taxon>
        <taxon>Patellidae</taxon>
        <taxon>Patella</taxon>
    </lineage>
</organism>
<dbReference type="InterPro" id="IPR051703">
    <property type="entry name" value="NF-kappa-B_Signaling_Reg"/>
</dbReference>
<evidence type="ECO:0000259" key="1">
    <source>
        <dbReference type="Pfam" id="PF09588"/>
    </source>
</evidence>
<protein>
    <recommendedName>
        <fullName evidence="1">YqaJ viral recombinase domain-containing protein</fullName>
    </recommendedName>
</protein>
<dbReference type="InterPro" id="IPR011604">
    <property type="entry name" value="PDDEXK-like_dom_sf"/>
</dbReference>
<proteinExistence type="predicted"/>